<evidence type="ECO:0000256" key="10">
    <source>
        <dbReference type="SAM" id="Phobius"/>
    </source>
</evidence>
<dbReference type="PANTHER" id="PTHR13315">
    <property type="entry name" value="METALLO PHOSPHOESTERASE RELATED"/>
    <property type="match status" value="1"/>
</dbReference>
<dbReference type="OMA" id="GPYRGHW"/>
<dbReference type="InterPro" id="IPR033308">
    <property type="entry name" value="PGAP5/Cdc1/Ted1"/>
</dbReference>
<evidence type="ECO:0000313" key="12">
    <source>
        <dbReference type="EMBL" id="EDW75915.1"/>
    </source>
</evidence>
<keyword evidence="6 12" id="KW-0378">Hydrolase</keyword>
<dbReference type="InterPro" id="IPR029052">
    <property type="entry name" value="Metallo-depent_PP-like"/>
</dbReference>
<accession>B4MW45</accession>
<sequence>MRWIIGTILIGLCALIFCEYLADFVFVRKCKWPKLKRQRYVEDPLHALILSDPHLAGPRFDGWRNRTYTEWHMKRAFQASIKLLKPDVVFILGDLFDEGDKLNNQQFHEHMTRYLKMFNLPPGIPLISLAGNHDVGFHFNLHPYYLKRFEEHFKYSLVHLYTIKDVHFVLINSMALGTECGCTFCEMTETALKNVSQTLNCMESTQEEDCNDAADSTQLYSQPILLQHIPTYRISDDICIERDAPYIEYFRENCDVLSKNLTDLLGDWFKPRLAFAGHSHHYCHSVNRLGINEFTVASFCWRNKDNPSFLMATITPDDYKVTKCEMLTKPFVHNCYYLAGVLWLLLTAYKFVLCLVKTRRQAQDEEPKDS</sequence>
<evidence type="ECO:0000256" key="9">
    <source>
        <dbReference type="ARBA" id="ARBA00023211"/>
    </source>
</evidence>
<dbReference type="eggNOG" id="KOG3662">
    <property type="taxonomic scope" value="Eukaryota"/>
</dbReference>
<dbReference type="KEGG" id="dwi:6642401"/>
<gene>
    <name evidence="12" type="primary">Dwil\GK15194</name>
    <name evidence="12" type="ORF">Dwil_GK15194</name>
</gene>
<dbReference type="STRING" id="7260.B4MW45"/>
<dbReference type="OrthoDB" id="7663298at2759"/>
<protein>
    <recommendedName>
        <fullName evidence="11">Calcineurin-like phosphoesterase domain-containing protein</fullName>
    </recommendedName>
</protein>
<keyword evidence="9" id="KW-0464">Manganese</keyword>
<dbReference type="HOGENOM" id="CLU_047168_2_0_1"/>
<feature type="domain" description="Calcineurin-like phosphoesterase" evidence="11">
    <location>
        <begin position="48"/>
        <end position="282"/>
    </location>
</feature>
<comment type="cofactor">
    <cofactor evidence="1">
        <name>Mn(2+)</name>
        <dbReference type="ChEBI" id="CHEBI:29035"/>
    </cofactor>
</comment>
<evidence type="ECO:0000259" key="11">
    <source>
        <dbReference type="Pfam" id="PF00149"/>
    </source>
</evidence>
<keyword evidence="7 10" id="KW-1133">Transmembrane helix</keyword>
<dbReference type="PANTHER" id="PTHR13315:SF0">
    <property type="entry name" value="METALLOPHOSPHOESTERASE 1"/>
    <property type="match status" value="1"/>
</dbReference>
<organism evidence="12 13">
    <name type="scientific">Drosophila willistoni</name>
    <name type="common">Fruit fly</name>
    <dbReference type="NCBI Taxonomy" id="7260"/>
    <lineage>
        <taxon>Eukaryota</taxon>
        <taxon>Metazoa</taxon>
        <taxon>Ecdysozoa</taxon>
        <taxon>Arthropoda</taxon>
        <taxon>Hexapoda</taxon>
        <taxon>Insecta</taxon>
        <taxon>Pterygota</taxon>
        <taxon>Neoptera</taxon>
        <taxon>Endopterygota</taxon>
        <taxon>Diptera</taxon>
        <taxon>Brachycera</taxon>
        <taxon>Muscomorpha</taxon>
        <taxon>Ephydroidea</taxon>
        <taxon>Drosophilidae</taxon>
        <taxon>Drosophila</taxon>
        <taxon>Sophophora</taxon>
    </lineage>
</organism>
<dbReference type="InParanoid" id="B4MW45"/>
<keyword evidence="4 10" id="KW-0812">Transmembrane</keyword>
<keyword evidence="8 10" id="KW-0472">Membrane</keyword>
<evidence type="ECO:0000256" key="1">
    <source>
        <dbReference type="ARBA" id="ARBA00001936"/>
    </source>
</evidence>
<feature type="transmembrane region" description="Helical" evidence="10">
    <location>
        <begin position="336"/>
        <end position="356"/>
    </location>
</feature>
<keyword evidence="13" id="KW-1185">Reference proteome</keyword>
<dbReference type="GO" id="GO:0016787">
    <property type="term" value="F:hydrolase activity"/>
    <property type="evidence" value="ECO:0007669"/>
    <property type="project" value="UniProtKB-KW"/>
</dbReference>
<name>B4MW45_DROWI</name>
<dbReference type="SUPFAM" id="SSF56300">
    <property type="entry name" value="Metallo-dependent phosphatases"/>
    <property type="match status" value="1"/>
</dbReference>
<evidence type="ECO:0000256" key="6">
    <source>
        <dbReference type="ARBA" id="ARBA00022801"/>
    </source>
</evidence>
<dbReference type="EMBL" id="CH963857">
    <property type="protein sequence ID" value="EDW75915.1"/>
    <property type="molecule type" value="Genomic_DNA"/>
</dbReference>
<evidence type="ECO:0000256" key="7">
    <source>
        <dbReference type="ARBA" id="ARBA00022989"/>
    </source>
</evidence>
<reference evidence="12 13" key="1">
    <citation type="journal article" date="2007" name="Nature">
        <title>Evolution of genes and genomes on the Drosophila phylogeny.</title>
        <authorList>
            <consortium name="Drosophila 12 Genomes Consortium"/>
            <person name="Clark A.G."/>
            <person name="Eisen M.B."/>
            <person name="Smith D.R."/>
            <person name="Bergman C.M."/>
            <person name="Oliver B."/>
            <person name="Markow T.A."/>
            <person name="Kaufman T.C."/>
            <person name="Kellis M."/>
            <person name="Gelbart W."/>
            <person name="Iyer V.N."/>
            <person name="Pollard D.A."/>
            <person name="Sackton T.B."/>
            <person name="Larracuente A.M."/>
            <person name="Singh N.D."/>
            <person name="Abad J.P."/>
            <person name="Abt D.N."/>
            <person name="Adryan B."/>
            <person name="Aguade M."/>
            <person name="Akashi H."/>
            <person name="Anderson W.W."/>
            <person name="Aquadro C.F."/>
            <person name="Ardell D.H."/>
            <person name="Arguello R."/>
            <person name="Artieri C.G."/>
            <person name="Barbash D.A."/>
            <person name="Barker D."/>
            <person name="Barsanti P."/>
            <person name="Batterham P."/>
            <person name="Batzoglou S."/>
            <person name="Begun D."/>
            <person name="Bhutkar A."/>
            <person name="Blanco E."/>
            <person name="Bosak S.A."/>
            <person name="Bradley R.K."/>
            <person name="Brand A.D."/>
            <person name="Brent M.R."/>
            <person name="Brooks A.N."/>
            <person name="Brown R.H."/>
            <person name="Butlin R.K."/>
            <person name="Caggese C."/>
            <person name="Calvi B.R."/>
            <person name="Bernardo de Carvalho A."/>
            <person name="Caspi A."/>
            <person name="Castrezana S."/>
            <person name="Celniker S.E."/>
            <person name="Chang J.L."/>
            <person name="Chapple C."/>
            <person name="Chatterji S."/>
            <person name="Chinwalla A."/>
            <person name="Civetta A."/>
            <person name="Clifton S.W."/>
            <person name="Comeron J.M."/>
            <person name="Costello J.C."/>
            <person name="Coyne J.A."/>
            <person name="Daub J."/>
            <person name="David R.G."/>
            <person name="Delcher A.L."/>
            <person name="Delehaunty K."/>
            <person name="Do C.B."/>
            <person name="Ebling H."/>
            <person name="Edwards K."/>
            <person name="Eickbush T."/>
            <person name="Evans J.D."/>
            <person name="Filipski A."/>
            <person name="Findeiss S."/>
            <person name="Freyhult E."/>
            <person name="Fulton L."/>
            <person name="Fulton R."/>
            <person name="Garcia A.C."/>
            <person name="Gardiner A."/>
            <person name="Garfield D.A."/>
            <person name="Garvin B.E."/>
            <person name="Gibson G."/>
            <person name="Gilbert D."/>
            <person name="Gnerre S."/>
            <person name="Godfrey J."/>
            <person name="Good R."/>
            <person name="Gotea V."/>
            <person name="Gravely B."/>
            <person name="Greenberg A.J."/>
            <person name="Griffiths-Jones S."/>
            <person name="Gross S."/>
            <person name="Guigo R."/>
            <person name="Gustafson E.A."/>
            <person name="Haerty W."/>
            <person name="Hahn M.W."/>
            <person name="Halligan D.L."/>
            <person name="Halpern A.L."/>
            <person name="Halter G.M."/>
            <person name="Han M.V."/>
            <person name="Heger A."/>
            <person name="Hillier L."/>
            <person name="Hinrichs A.S."/>
            <person name="Holmes I."/>
            <person name="Hoskins R.A."/>
            <person name="Hubisz M.J."/>
            <person name="Hultmark D."/>
            <person name="Huntley M.A."/>
            <person name="Jaffe D.B."/>
            <person name="Jagadeeshan S."/>
            <person name="Jeck W.R."/>
            <person name="Johnson J."/>
            <person name="Jones C.D."/>
            <person name="Jordan W.C."/>
            <person name="Karpen G.H."/>
            <person name="Kataoka E."/>
            <person name="Keightley P.D."/>
            <person name="Kheradpour P."/>
            <person name="Kirkness E.F."/>
            <person name="Koerich L.B."/>
            <person name="Kristiansen K."/>
            <person name="Kudrna D."/>
            <person name="Kulathinal R.J."/>
            <person name="Kumar S."/>
            <person name="Kwok R."/>
            <person name="Lander E."/>
            <person name="Langley C.H."/>
            <person name="Lapoint R."/>
            <person name="Lazzaro B.P."/>
            <person name="Lee S.J."/>
            <person name="Levesque L."/>
            <person name="Li R."/>
            <person name="Lin C.F."/>
            <person name="Lin M.F."/>
            <person name="Lindblad-Toh K."/>
            <person name="Llopart A."/>
            <person name="Long M."/>
            <person name="Low L."/>
            <person name="Lozovsky E."/>
            <person name="Lu J."/>
            <person name="Luo M."/>
            <person name="Machado C.A."/>
            <person name="Makalowski W."/>
            <person name="Marzo M."/>
            <person name="Matsuda M."/>
            <person name="Matzkin L."/>
            <person name="McAllister B."/>
            <person name="McBride C.S."/>
            <person name="McKernan B."/>
            <person name="McKernan K."/>
            <person name="Mendez-Lago M."/>
            <person name="Minx P."/>
            <person name="Mollenhauer M.U."/>
            <person name="Montooth K."/>
            <person name="Mount S.M."/>
            <person name="Mu X."/>
            <person name="Myers E."/>
            <person name="Negre B."/>
            <person name="Newfeld S."/>
            <person name="Nielsen R."/>
            <person name="Noor M.A."/>
            <person name="O'Grady P."/>
            <person name="Pachter L."/>
            <person name="Papaceit M."/>
            <person name="Parisi M.J."/>
            <person name="Parisi M."/>
            <person name="Parts L."/>
            <person name="Pedersen J.S."/>
            <person name="Pesole G."/>
            <person name="Phillippy A.M."/>
            <person name="Ponting C.P."/>
            <person name="Pop M."/>
            <person name="Porcelli D."/>
            <person name="Powell J.R."/>
            <person name="Prohaska S."/>
            <person name="Pruitt K."/>
            <person name="Puig M."/>
            <person name="Quesneville H."/>
            <person name="Ram K.R."/>
            <person name="Rand D."/>
            <person name="Rasmussen M.D."/>
            <person name="Reed L.K."/>
            <person name="Reenan R."/>
            <person name="Reily A."/>
            <person name="Remington K.A."/>
            <person name="Rieger T.T."/>
            <person name="Ritchie M.G."/>
            <person name="Robin C."/>
            <person name="Rogers Y.H."/>
            <person name="Rohde C."/>
            <person name="Rozas J."/>
            <person name="Rubenfield M.J."/>
            <person name="Ruiz A."/>
            <person name="Russo S."/>
            <person name="Salzberg S.L."/>
            <person name="Sanchez-Gracia A."/>
            <person name="Saranga D.J."/>
            <person name="Sato H."/>
            <person name="Schaeffer S.W."/>
            <person name="Schatz M.C."/>
            <person name="Schlenke T."/>
            <person name="Schwartz R."/>
            <person name="Segarra C."/>
            <person name="Singh R.S."/>
            <person name="Sirot L."/>
            <person name="Sirota M."/>
            <person name="Sisneros N.B."/>
            <person name="Smith C.D."/>
            <person name="Smith T.F."/>
            <person name="Spieth J."/>
            <person name="Stage D.E."/>
            <person name="Stark A."/>
            <person name="Stephan W."/>
            <person name="Strausberg R.L."/>
            <person name="Strempel S."/>
            <person name="Sturgill D."/>
            <person name="Sutton G."/>
            <person name="Sutton G.G."/>
            <person name="Tao W."/>
            <person name="Teichmann S."/>
            <person name="Tobari Y.N."/>
            <person name="Tomimura Y."/>
            <person name="Tsolas J.M."/>
            <person name="Valente V.L."/>
            <person name="Venter E."/>
            <person name="Venter J.C."/>
            <person name="Vicario S."/>
            <person name="Vieira F.G."/>
            <person name="Vilella A.J."/>
            <person name="Villasante A."/>
            <person name="Walenz B."/>
            <person name="Wang J."/>
            <person name="Wasserman M."/>
            <person name="Watts T."/>
            <person name="Wilson D."/>
            <person name="Wilson R.K."/>
            <person name="Wing R.A."/>
            <person name="Wolfner M.F."/>
            <person name="Wong A."/>
            <person name="Wong G.K."/>
            <person name="Wu C.I."/>
            <person name="Wu G."/>
            <person name="Yamamoto D."/>
            <person name="Yang H.P."/>
            <person name="Yang S.P."/>
            <person name="Yorke J.A."/>
            <person name="Yoshida K."/>
            <person name="Zdobnov E."/>
            <person name="Zhang P."/>
            <person name="Zhang Y."/>
            <person name="Zimin A.V."/>
            <person name="Baldwin J."/>
            <person name="Abdouelleil A."/>
            <person name="Abdulkadir J."/>
            <person name="Abebe A."/>
            <person name="Abera B."/>
            <person name="Abreu J."/>
            <person name="Acer S.C."/>
            <person name="Aftuck L."/>
            <person name="Alexander A."/>
            <person name="An P."/>
            <person name="Anderson E."/>
            <person name="Anderson S."/>
            <person name="Arachi H."/>
            <person name="Azer M."/>
            <person name="Bachantsang P."/>
            <person name="Barry A."/>
            <person name="Bayul T."/>
            <person name="Berlin A."/>
            <person name="Bessette D."/>
            <person name="Bloom T."/>
            <person name="Blye J."/>
            <person name="Boguslavskiy L."/>
            <person name="Bonnet C."/>
            <person name="Boukhgalter B."/>
            <person name="Bourzgui I."/>
            <person name="Brown A."/>
            <person name="Cahill P."/>
            <person name="Channer S."/>
            <person name="Cheshatsang Y."/>
            <person name="Chuda L."/>
            <person name="Citroen M."/>
            <person name="Collymore A."/>
            <person name="Cooke P."/>
            <person name="Costello M."/>
            <person name="D'Aco K."/>
            <person name="Daza R."/>
            <person name="De Haan G."/>
            <person name="DeGray S."/>
            <person name="DeMaso C."/>
            <person name="Dhargay N."/>
            <person name="Dooley K."/>
            <person name="Dooley E."/>
            <person name="Doricent M."/>
            <person name="Dorje P."/>
            <person name="Dorjee K."/>
            <person name="Dupes A."/>
            <person name="Elong R."/>
            <person name="Falk J."/>
            <person name="Farina A."/>
            <person name="Faro S."/>
            <person name="Ferguson D."/>
            <person name="Fisher S."/>
            <person name="Foley C.D."/>
            <person name="Franke A."/>
            <person name="Friedrich D."/>
            <person name="Gadbois L."/>
            <person name="Gearin G."/>
            <person name="Gearin C.R."/>
            <person name="Giannoukos G."/>
            <person name="Goode T."/>
            <person name="Graham J."/>
            <person name="Grandbois E."/>
            <person name="Grewal S."/>
            <person name="Gyaltsen K."/>
            <person name="Hafez N."/>
            <person name="Hagos B."/>
            <person name="Hall J."/>
            <person name="Henson C."/>
            <person name="Hollinger A."/>
            <person name="Honan T."/>
            <person name="Huard M.D."/>
            <person name="Hughes L."/>
            <person name="Hurhula B."/>
            <person name="Husby M.E."/>
            <person name="Kamat A."/>
            <person name="Kanga B."/>
            <person name="Kashin S."/>
            <person name="Khazanovich D."/>
            <person name="Kisner P."/>
            <person name="Lance K."/>
            <person name="Lara M."/>
            <person name="Lee W."/>
            <person name="Lennon N."/>
            <person name="Letendre F."/>
            <person name="LeVine R."/>
            <person name="Lipovsky A."/>
            <person name="Liu X."/>
            <person name="Liu J."/>
            <person name="Liu S."/>
            <person name="Lokyitsang T."/>
            <person name="Lokyitsang Y."/>
            <person name="Lubonja R."/>
            <person name="Lui A."/>
            <person name="MacDonald P."/>
            <person name="Magnisalis V."/>
            <person name="Maru K."/>
            <person name="Matthews C."/>
            <person name="McCusker W."/>
            <person name="McDonough S."/>
            <person name="Mehta T."/>
            <person name="Meldrim J."/>
            <person name="Meneus L."/>
            <person name="Mihai O."/>
            <person name="Mihalev A."/>
            <person name="Mihova T."/>
            <person name="Mittelman R."/>
            <person name="Mlenga V."/>
            <person name="Montmayeur A."/>
            <person name="Mulrain L."/>
            <person name="Navidi A."/>
            <person name="Naylor J."/>
            <person name="Negash T."/>
            <person name="Nguyen T."/>
            <person name="Nguyen N."/>
            <person name="Nicol R."/>
            <person name="Norbu C."/>
            <person name="Norbu N."/>
            <person name="Novod N."/>
            <person name="O'Neill B."/>
            <person name="Osman S."/>
            <person name="Markiewicz E."/>
            <person name="Oyono O.L."/>
            <person name="Patti C."/>
            <person name="Phunkhang P."/>
            <person name="Pierre F."/>
            <person name="Priest M."/>
            <person name="Raghuraman S."/>
            <person name="Rege F."/>
            <person name="Reyes R."/>
            <person name="Rise C."/>
            <person name="Rogov P."/>
            <person name="Ross K."/>
            <person name="Ryan E."/>
            <person name="Settipalli S."/>
            <person name="Shea T."/>
            <person name="Sherpa N."/>
            <person name="Shi L."/>
            <person name="Shih D."/>
            <person name="Sparrow T."/>
            <person name="Spaulding J."/>
            <person name="Stalker J."/>
            <person name="Stange-Thomann N."/>
            <person name="Stavropoulos S."/>
            <person name="Stone C."/>
            <person name="Strader C."/>
            <person name="Tesfaye S."/>
            <person name="Thomson T."/>
            <person name="Thoulutsang Y."/>
            <person name="Thoulutsang D."/>
            <person name="Topham K."/>
            <person name="Topping I."/>
            <person name="Tsamla T."/>
            <person name="Vassiliev H."/>
            <person name="Vo A."/>
            <person name="Wangchuk T."/>
            <person name="Wangdi T."/>
            <person name="Weiand M."/>
            <person name="Wilkinson J."/>
            <person name="Wilson A."/>
            <person name="Yadav S."/>
            <person name="Young G."/>
            <person name="Yu Q."/>
            <person name="Zembek L."/>
            <person name="Zhong D."/>
            <person name="Zimmer A."/>
            <person name="Zwirko Z."/>
            <person name="Jaffe D.B."/>
            <person name="Alvarez P."/>
            <person name="Brockman W."/>
            <person name="Butler J."/>
            <person name="Chin C."/>
            <person name="Gnerre S."/>
            <person name="Grabherr M."/>
            <person name="Kleber M."/>
            <person name="Mauceli E."/>
            <person name="MacCallum I."/>
        </authorList>
    </citation>
    <scope>NUCLEOTIDE SEQUENCE [LARGE SCALE GENOMIC DNA]</scope>
    <source>
        <strain evidence="13">Tucson 14030-0811.24</strain>
    </source>
</reference>
<dbReference type="InterPro" id="IPR004843">
    <property type="entry name" value="Calcineurin-like_PHP"/>
</dbReference>
<dbReference type="Pfam" id="PF00149">
    <property type="entry name" value="Metallophos"/>
    <property type="match status" value="1"/>
</dbReference>
<evidence type="ECO:0000256" key="2">
    <source>
        <dbReference type="ARBA" id="ARBA00004141"/>
    </source>
</evidence>
<evidence type="ECO:0000256" key="5">
    <source>
        <dbReference type="ARBA" id="ARBA00022723"/>
    </source>
</evidence>
<dbReference type="GO" id="GO:0016020">
    <property type="term" value="C:membrane"/>
    <property type="evidence" value="ECO:0007669"/>
    <property type="project" value="UniProtKB-SubCell"/>
</dbReference>
<evidence type="ECO:0000256" key="3">
    <source>
        <dbReference type="ARBA" id="ARBA00008895"/>
    </source>
</evidence>
<dbReference type="GO" id="GO:0046872">
    <property type="term" value="F:metal ion binding"/>
    <property type="evidence" value="ECO:0007669"/>
    <property type="project" value="UniProtKB-KW"/>
</dbReference>
<proteinExistence type="inferred from homology"/>
<comment type="subcellular location">
    <subcellularLocation>
        <location evidence="2">Membrane</location>
        <topology evidence="2">Multi-pass membrane protein</topology>
    </subcellularLocation>
</comment>
<evidence type="ECO:0000313" key="13">
    <source>
        <dbReference type="Proteomes" id="UP000007798"/>
    </source>
</evidence>
<dbReference type="AlphaFoldDB" id="B4MW45"/>
<dbReference type="Gene3D" id="3.60.21.10">
    <property type="match status" value="1"/>
</dbReference>
<dbReference type="Proteomes" id="UP000007798">
    <property type="component" value="Unassembled WGS sequence"/>
</dbReference>
<comment type="similarity">
    <text evidence="3">Belongs to the metallophosphoesterase superfamily. MPPE1 family.</text>
</comment>
<keyword evidence="5" id="KW-0479">Metal-binding</keyword>
<evidence type="ECO:0000256" key="4">
    <source>
        <dbReference type="ARBA" id="ARBA00022692"/>
    </source>
</evidence>
<evidence type="ECO:0000256" key="8">
    <source>
        <dbReference type="ARBA" id="ARBA00023136"/>
    </source>
</evidence>
<dbReference type="GO" id="GO:0006506">
    <property type="term" value="P:GPI anchor biosynthetic process"/>
    <property type="evidence" value="ECO:0007669"/>
    <property type="project" value="InterPro"/>
</dbReference>
<dbReference type="PhylomeDB" id="B4MW45"/>